<reference evidence="4 5" key="1">
    <citation type="journal article" date="2016" name="Nat. Commun.">
        <title>Ectomycorrhizal ecology is imprinted in the genome of the dominant symbiotic fungus Cenococcum geophilum.</title>
        <authorList>
            <consortium name="DOE Joint Genome Institute"/>
            <person name="Peter M."/>
            <person name="Kohler A."/>
            <person name="Ohm R.A."/>
            <person name="Kuo A."/>
            <person name="Krutzmann J."/>
            <person name="Morin E."/>
            <person name="Arend M."/>
            <person name="Barry K.W."/>
            <person name="Binder M."/>
            <person name="Choi C."/>
            <person name="Clum A."/>
            <person name="Copeland A."/>
            <person name="Grisel N."/>
            <person name="Haridas S."/>
            <person name="Kipfer T."/>
            <person name="LaButti K."/>
            <person name="Lindquist E."/>
            <person name="Lipzen A."/>
            <person name="Maire R."/>
            <person name="Meier B."/>
            <person name="Mihaltcheva S."/>
            <person name="Molinier V."/>
            <person name="Murat C."/>
            <person name="Poggeler S."/>
            <person name="Quandt C.A."/>
            <person name="Sperisen C."/>
            <person name="Tritt A."/>
            <person name="Tisserant E."/>
            <person name="Crous P.W."/>
            <person name="Henrissat B."/>
            <person name="Nehls U."/>
            <person name="Egli S."/>
            <person name="Spatafora J.W."/>
            <person name="Grigoriev I.V."/>
            <person name="Martin F.M."/>
        </authorList>
    </citation>
    <scope>NUCLEOTIDE SEQUENCE [LARGE SCALE GENOMIC DNA]</scope>
    <source>
        <strain evidence="4 5">CBS 459.81</strain>
    </source>
</reference>
<dbReference type="InterPro" id="IPR010987">
    <property type="entry name" value="Glutathione-S-Trfase_C-like"/>
</dbReference>
<dbReference type="InterPro" id="IPR004045">
    <property type="entry name" value="Glutathione_S-Trfase_N"/>
</dbReference>
<dbReference type="OrthoDB" id="422574at2759"/>
<dbReference type="Pfam" id="PF13417">
    <property type="entry name" value="GST_N_3"/>
    <property type="match status" value="1"/>
</dbReference>
<evidence type="ECO:0000259" key="2">
    <source>
        <dbReference type="PROSITE" id="PS50404"/>
    </source>
</evidence>
<dbReference type="InterPro" id="IPR036282">
    <property type="entry name" value="Glutathione-S-Trfase_C_sf"/>
</dbReference>
<protein>
    <submittedName>
        <fullName evidence="4">Glutathione S-transferase Ure2-like protein</fullName>
    </submittedName>
</protein>
<evidence type="ECO:0000313" key="4">
    <source>
        <dbReference type="EMBL" id="OCK84344.1"/>
    </source>
</evidence>
<dbReference type="CDD" id="cd03048">
    <property type="entry name" value="GST_N_Ure2p_like"/>
    <property type="match status" value="1"/>
</dbReference>
<keyword evidence="4" id="KW-0808">Transferase</keyword>
<feature type="domain" description="GST C-terminal" evidence="3">
    <location>
        <begin position="91"/>
        <end position="223"/>
    </location>
</feature>
<dbReference type="AlphaFoldDB" id="A0A8E2JJ18"/>
<keyword evidence="5" id="KW-1185">Reference proteome</keyword>
<dbReference type="CDD" id="cd10293">
    <property type="entry name" value="GST_C_Ure2p"/>
    <property type="match status" value="1"/>
</dbReference>
<dbReference type="GO" id="GO:0016740">
    <property type="term" value="F:transferase activity"/>
    <property type="evidence" value="ECO:0007669"/>
    <property type="project" value="UniProtKB-KW"/>
</dbReference>
<sequence length="223" mass="25208">MQIKPIKVWGKGGPNPPKVAIVLEELGLPYEVVAVPLTDVKKPNYLAINPNGRLPAIYDPNTDLTLWESGAIVEYLIERYDMTHKLSFAPGTAESYHAKQWLFFQTTGQGPYYGQAAWFKKFHPEQLPSAIERYTKEISRVTSVLEGHLARQKVDAASDGPWLVGNKFSYADIAFISWQIIITMVIGRDEYNPDNFPHVKQWLSKMSSRKAVEAVMGSPERLE</sequence>
<comment type="similarity">
    <text evidence="1">Belongs to the GST superfamily.</text>
</comment>
<dbReference type="InterPro" id="IPR004046">
    <property type="entry name" value="GST_C"/>
</dbReference>
<dbReference type="EMBL" id="KV744839">
    <property type="protein sequence ID" value="OCK84344.1"/>
    <property type="molecule type" value="Genomic_DNA"/>
</dbReference>
<dbReference type="Gene3D" id="1.20.1050.130">
    <property type="match status" value="1"/>
</dbReference>
<proteinExistence type="inferred from homology"/>
<dbReference type="PANTHER" id="PTHR44051:SF23">
    <property type="entry name" value="GLUTATHIONE S-TRANSFERASE-LIKE PROTEIN TPCF"/>
    <property type="match status" value="1"/>
</dbReference>
<dbReference type="PANTHER" id="PTHR44051">
    <property type="entry name" value="GLUTATHIONE S-TRANSFERASE-RELATED"/>
    <property type="match status" value="1"/>
</dbReference>
<dbReference type="PROSITE" id="PS50405">
    <property type="entry name" value="GST_CTER"/>
    <property type="match status" value="1"/>
</dbReference>
<evidence type="ECO:0000259" key="3">
    <source>
        <dbReference type="PROSITE" id="PS50405"/>
    </source>
</evidence>
<organism evidence="4 5">
    <name type="scientific">Lepidopterella palustris CBS 459.81</name>
    <dbReference type="NCBI Taxonomy" id="1314670"/>
    <lineage>
        <taxon>Eukaryota</taxon>
        <taxon>Fungi</taxon>
        <taxon>Dikarya</taxon>
        <taxon>Ascomycota</taxon>
        <taxon>Pezizomycotina</taxon>
        <taxon>Dothideomycetes</taxon>
        <taxon>Pleosporomycetidae</taxon>
        <taxon>Mytilinidiales</taxon>
        <taxon>Argynnaceae</taxon>
        <taxon>Lepidopterella</taxon>
    </lineage>
</organism>
<dbReference type="SUPFAM" id="SSF52833">
    <property type="entry name" value="Thioredoxin-like"/>
    <property type="match status" value="1"/>
</dbReference>
<evidence type="ECO:0000256" key="1">
    <source>
        <dbReference type="ARBA" id="ARBA00007409"/>
    </source>
</evidence>
<accession>A0A8E2JJ18</accession>
<gene>
    <name evidence="4" type="ORF">K432DRAFT_345298</name>
</gene>
<dbReference type="SFLD" id="SFLDS00019">
    <property type="entry name" value="Glutathione_Transferase_(cytos"/>
    <property type="match status" value="1"/>
</dbReference>
<feature type="domain" description="GST N-terminal" evidence="2">
    <location>
        <begin position="3"/>
        <end position="84"/>
    </location>
</feature>
<dbReference type="Proteomes" id="UP000250266">
    <property type="component" value="Unassembled WGS sequence"/>
</dbReference>
<dbReference type="Pfam" id="PF00043">
    <property type="entry name" value="GST_C"/>
    <property type="match status" value="1"/>
</dbReference>
<dbReference type="SFLD" id="SFLDG01151">
    <property type="entry name" value="Main.2:_Nu-like"/>
    <property type="match status" value="1"/>
</dbReference>
<name>A0A8E2JJ18_9PEZI</name>
<dbReference type="InterPro" id="IPR036249">
    <property type="entry name" value="Thioredoxin-like_sf"/>
</dbReference>
<evidence type="ECO:0000313" key="5">
    <source>
        <dbReference type="Proteomes" id="UP000250266"/>
    </source>
</evidence>
<dbReference type="SUPFAM" id="SSF47616">
    <property type="entry name" value="GST C-terminal domain-like"/>
    <property type="match status" value="1"/>
</dbReference>
<dbReference type="PROSITE" id="PS50404">
    <property type="entry name" value="GST_NTER"/>
    <property type="match status" value="1"/>
</dbReference>
<dbReference type="InterPro" id="IPR040079">
    <property type="entry name" value="Glutathione_S-Trfase"/>
</dbReference>
<dbReference type="SFLD" id="SFLDG00358">
    <property type="entry name" value="Main_(cytGST)"/>
    <property type="match status" value="1"/>
</dbReference>